<proteinExistence type="predicted"/>
<dbReference type="Proteomes" id="UP001185899">
    <property type="component" value="Unassembled WGS sequence"/>
</dbReference>
<reference evidence="1 2" key="1">
    <citation type="submission" date="2023-10" db="EMBL/GenBank/DDBJ databases">
        <title>Development of a sustainable strategy for remediation of hydrocarbon-contaminated territories based on the waste exchange concept.</title>
        <authorList>
            <person name="Krivoruchko A."/>
        </authorList>
    </citation>
    <scope>NUCLEOTIDE SEQUENCE [LARGE SCALE GENOMIC DNA]</scope>
    <source>
        <strain evidence="1 2">IEGM 1322</strain>
    </source>
</reference>
<accession>A0ABU4AW91</accession>
<evidence type="ECO:0000313" key="2">
    <source>
        <dbReference type="Proteomes" id="UP001185899"/>
    </source>
</evidence>
<sequence>MPQNTSSTGRRTTAAHNARTTGIVTHTTVLVSGPQQATITATSAATDEAQMIVALGHVMMTFRSAETVSAVITGFATVRAALAGADGQAPHSAQPGAEFGAAAISVLWLDSPEHTAVPHHRYSSEQRRTIHWVDLHMGPVTWRITDRIGYDTLMAELRRVHRAAVGVFLDGSRYRRDPAKLLDVFDDV</sequence>
<protein>
    <submittedName>
        <fullName evidence="1">Uncharacterized protein</fullName>
    </submittedName>
</protein>
<dbReference type="EMBL" id="JAWLKE010000003">
    <property type="protein sequence ID" value="MDV6230511.1"/>
    <property type="molecule type" value="Genomic_DNA"/>
</dbReference>
<gene>
    <name evidence="1" type="ORF">R3P95_08125</name>
</gene>
<organism evidence="1 2">
    <name type="scientific">Rhodococcus cercidiphylli</name>
    <dbReference type="NCBI Taxonomy" id="489916"/>
    <lineage>
        <taxon>Bacteria</taxon>
        <taxon>Bacillati</taxon>
        <taxon>Actinomycetota</taxon>
        <taxon>Actinomycetes</taxon>
        <taxon>Mycobacteriales</taxon>
        <taxon>Nocardiaceae</taxon>
        <taxon>Rhodococcus</taxon>
    </lineage>
</organism>
<comment type="caution">
    <text evidence="1">The sequence shown here is derived from an EMBL/GenBank/DDBJ whole genome shotgun (WGS) entry which is preliminary data.</text>
</comment>
<name>A0ABU4AW91_9NOCA</name>
<keyword evidence="2" id="KW-1185">Reference proteome</keyword>
<evidence type="ECO:0000313" key="1">
    <source>
        <dbReference type="EMBL" id="MDV6230511.1"/>
    </source>
</evidence>
<dbReference type="RefSeq" id="WP_317547945.1">
    <property type="nucleotide sequence ID" value="NZ_JAWLKE010000003.1"/>
</dbReference>